<protein>
    <submittedName>
        <fullName evidence="4">TPR repeat-containing protein</fullName>
    </submittedName>
</protein>
<dbReference type="SUPFAM" id="SSF48452">
    <property type="entry name" value="TPR-like"/>
    <property type="match status" value="2"/>
</dbReference>
<dbReference type="Pfam" id="PF13432">
    <property type="entry name" value="TPR_16"/>
    <property type="match status" value="1"/>
</dbReference>
<dbReference type="RefSeq" id="WP_057741117.1">
    <property type="nucleotide sequence ID" value="NZ_JQBW01000009.1"/>
</dbReference>
<evidence type="ECO:0000256" key="3">
    <source>
        <dbReference type="PROSITE-ProRule" id="PRU00339"/>
    </source>
</evidence>
<dbReference type="PROSITE" id="PS50005">
    <property type="entry name" value="TPR"/>
    <property type="match status" value="1"/>
</dbReference>
<dbReference type="InterPro" id="IPR019734">
    <property type="entry name" value="TPR_rpt"/>
</dbReference>
<evidence type="ECO:0000313" key="4">
    <source>
        <dbReference type="EMBL" id="KRN58863.1"/>
    </source>
</evidence>
<evidence type="ECO:0000256" key="2">
    <source>
        <dbReference type="ARBA" id="ARBA00022803"/>
    </source>
</evidence>
<dbReference type="EMBL" id="JQBW01000009">
    <property type="protein sequence ID" value="KRN58863.1"/>
    <property type="molecule type" value="Genomic_DNA"/>
</dbReference>
<feature type="repeat" description="TPR" evidence="3">
    <location>
        <begin position="239"/>
        <end position="272"/>
    </location>
</feature>
<dbReference type="InterPro" id="IPR011990">
    <property type="entry name" value="TPR-like_helical_dom_sf"/>
</dbReference>
<accession>A0A0R2I125</accession>
<sequence>MASFSEKMLDELDKGQLKEAKKSFAWALRKDDDDTLFNLAQQLYSLGFLKQAQRIYEKLLAKYPDEGELRTNLAEIAIDNGDNDQALTYLSEVDKGSPAYLQSLLVAADLYQTEGEFEVTEEKLQEAYRIAPDQPAVLYALGEFYYLIKQFDKAIFYYIALIKAGYAEFDKVDIAGRLGMAYAQSGQFDQALAYLRQVAPEYQTTDIRFQTGLTQLHLGKVKEAITSFKDLIEADDQYASVYPALAQAYSKLHQYEKALKAAQEGLGVDQYNEQLFAQAAAIASHLDQPKLMQKYLARAHELDPENIRIALAYSNFLIQQGRHEDNLKLLAPFIEDHDPDPQVEWNLAQSQQALEHYQAAGQAYDAALSSFQDDPDFLRQLIGFDQEAGRSEQLKKILRHYVDLVPTDDEMVDLLDSLTD</sequence>
<dbReference type="STRING" id="396268.IV45_GL000490"/>
<comment type="caution">
    <text evidence="4">The sequence shown here is derived from an EMBL/GenBank/DDBJ whole genome shotgun (WGS) entry which is preliminary data.</text>
</comment>
<organism evidence="4 5">
    <name type="scientific">Limosilactobacillus secaliphilus</name>
    <dbReference type="NCBI Taxonomy" id="396268"/>
    <lineage>
        <taxon>Bacteria</taxon>
        <taxon>Bacillati</taxon>
        <taxon>Bacillota</taxon>
        <taxon>Bacilli</taxon>
        <taxon>Lactobacillales</taxon>
        <taxon>Lactobacillaceae</taxon>
        <taxon>Limosilactobacillus</taxon>
    </lineage>
</organism>
<name>A0A0R2I125_9LACO</name>
<keyword evidence="5" id="KW-1185">Reference proteome</keyword>
<keyword evidence="1" id="KW-0677">Repeat</keyword>
<dbReference type="Gene3D" id="1.25.40.10">
    <property type="entry name" value="Tetratricopeptide repeat domain"/>
    <property type="match status" value="3"/>
</dbReference>
<proteinExistence type="predicted"/>
<reference evidence="4 5" key="1">
    <citation type="journal article" date="2015" name="Genome Announc.">
        <title>Expanding the biotechnology potential of lactobacilli through comparative genomics of 213 strains and associated genera.</title>
        <authorList>
            <person name="Sun Z."/>
            <person name="Harris H.M."/>
            <person name="McCann A."/>
            <person name="Guo C."/>
            <person name="Argimon S."/>
            <person name="Zhang W."/>
            <person name="Yang X."/>
            <person name="Jeffery I.B."/>
            <person name="Cooney J.C."/>
            <person name="Kagawa T.F."/>
            <person name="Liu W."/>
            <person name="Song Y."/>
            <person name="Salvetti E."/>
            <person name="Wrobel A."/>
            <person name="Rasinkangas P."/>
            <person name="Parkhill J."/>
            <person name="Rea M.C."/>
            <person name="O'Sullivan O."/>
            <person name="Ritari J."/>
            <person name="Douillard F.P."/>
            <person name="Paul Ross R."/>
            <person name="Yang R."/>
            <person name="Briner A.E."/>
            <person name="Felis G.E."/>
            <person name="de Vos W.M."/>
            <person name="Barrangou R."/>
            <person name="Klaenhammer T.R."/>
            <person name="Caufield P.W."/>
            <person name="Cui Y."/>
            <person name="Zhang H."/>
            <person name="O'Toole P.W."/>
        </authorList>
    </citation>
    <scope>NUCLEOTIDE SEQUENCE [LARGE SCALE GENOMIC DNA]</scope>
    <source>
        <strain evidence="4 5">DSM 17896</strain>
    </source>
</reference>
<dbReference type="SMART" id="SM00028">
    <property type="entry name" value="TPR"/>
    <property type="match status" value="8"/>
</dbReference>
<evidence type="ECO:0000313" key="5">
    <source>
        <dbReference type="Proteomes" id="UP000050934"/>
    </source>
</evidence>
<dbReference type="PATRIC" id="fig|396268.3.peg.497"/>
<keyword evidence="2 3" id="KW-0802">TPR repeat</keyword>
<dbReference type="Pfam" id="PF14559">
    <property type="entry name" value="TPR_19"/>
    <property type="match status" value="1"/>
</dbReference>
<dbReference type="AlphaFoldDB" id="A0A0R2I125"/>
<gene>
    <name evidence="4" type="ORF">IV45_GL000490</name>
</gene>
<dbReference type="PANTHER" id="PTHR45586">
    <property type="entry name" value="TPR REPEAT-CONTAINING PROTEIN PA4667"/>
    <property type="match status" value="1"/>
</dbReference>
<dbReference type="Proteomes" id="UP000050934">
    <property type="component" value="Unassembled WGS sequence"/>
</dbReference>
<dbReference type="OrthoDB" id="2080803at2"/>
<evidence type="ECO:0000256" key="1">
    <source>
        <dbReference type="ARBA" id="ARBA00022737"/>
    </source>
</evidence>
<dbReference type="InterPro" id="IPR051012">
    <property type="entry name" value="CellSynth/LPSAsmb/PSIAsmb"/>
</dbReference>
<dbReference type="PANTHER" id="PTHR45586:SF1">
    <property type="entry name" value="LIPOPOLYSACCHARIDE ASSEMBLY PROTEIN B"/>
    <property type="match status" value="1"/>
</dbReference>